<comment type="caution">
    <text evidence="2">The sequence shown here is derived from an EMBL/GenBank/DDBJ whole genome shotgun (WGS) entry which is preliminary data.</text>
</comment>
<dbReference type="GO" id="GO:0016209">
    <property type="term" value="F:antioxidant activity"/>
    <property type="evidence" value="ECO:0007669"/>
    <property type="project" value="InterPro"/>
</dbReference>
<dbReference type="InterPro" id="IPR036249">
    <property type="entry name" value="Thioredoxin-like_sf"/>
</dbReference>
<dbReference type="AlphaFoldDB" id="A0A7Y2H2R6"/>
<protein>
    <submittedName>
        <fullName evidence="2">Redoxin domain-containing protein</fullName>
    </submittedName>
</protein>
<organism evidence="2 3">
    <name type="scientific">Eiseniibacteriota bacterium</name>
    <dbReference type="NCBI Taxonomy" id="2212470"/>
    <lineage>
        <taxon>Bacteria</taxon>
        <taxon>Candidatus Eiseniibacteriota</taxon>
    </lineage>
</organism>
<dbReference type="Proteomes" id="UP000547674">
    <property type="component" value="Unassembled WGS sequence"/>
</dbReference>
<dbReference type="GO" id="GO:0016491">
    <property type="term" value="F:oxidoreductase activity"/>
    <property type="evidence" value="ECO:0007669"/>
    <property type="project" value="InterPro"/>
</dbReference>
<proteinExistence type="predicted"/>
<dbReference type="EMBL" id="JABDJR010000448">
    <property type="protein sequence ID" value="NNF07310.1"/>
    <property type="molecule type" value="Genomic_DNA"/>
</dbReference>
<dbReference type="Gene3D" id="3.40.30.10">
    <property type="entry name" value="Glutaredoxin"/>
    <property type="match status" value="1"/>
</dbReference>
<gene>
    <name evidence="2" type="ORF">HKN21_11165</name>
</gene>
<evidence type="ECO:0000313" key="2">
    <source>
        <dbReference type="EMBL" id="NNF07310.1"/>
    </source>
</evidence>
<name>A0A7Y2H2R6_UNCEI</name>
<evidence type="ECO:0000313" key="3">
    <source>
        <dbReference type="Proteomes" id="UP000547674"/>
    </source>
</evidence>
<accession>A0A7Y2H2R6</accession>
<feature type="domain" description="Alkyl hydroperoxide reductase subunit C/ Thiol specific antioxidant" evidence="1">
    <location>
        <begin position="2"/>
        <end position="73"/>
    </location>
</feature>
<sequence>MQSYKDRGAVIFGVSFDSVEENRAFAEKFDFPFLLLSDTERSMGLAYGATEAGLSGNASRISYLIKPGGEIAHAFGDVNVGTHAADVLAQIG</sequence>
<dbReference type="SUPFAM" id="SSF52833">
    <property type="entry name" value="Thioredoxin-like"/>
    <property type="match status" value="1"/>
</dbReference>
<evidence type="ECO:0000259" key="1">
    <source>
        <dbReference type="Pfam" id="PF00578"/>
    </source>
</evidence>
<dbReference type="InterPro" id="IPR000866">
    <property type="entry name" value="AhpC/TSA"/>
</dbReference>
<reference evidence="2 3" key="1">
    <citation type="submission" date="2020-03" db="EMBL/GenBank/DDBJ databases">
        <title>Metabolic flexibility allows generalist bacteria to become dominant in a frequently disturbed ecosystem.</title>
        <authorList>
            <person name="Chen Y.-J."/>
            <person name="Leung P.M."/>
            <person name="Bay S.K."/>
            <person name="Hugenholtz P."/>
            <person name="Kessler A.J."/>
            <person name="Shelley G."/>
            <person name="Waite D.W."/>
            <person name="Cook P.L."/>
            <person name="Greening C."/>
        </authorList>
    </citation>
    <scope>NUCLEOTIDE SEQUENCE [LARGE SCALE GENOMIC DNA]</scope>
    <source>
        <strain evidence="2">SS_bin_28</strain>
    </source>
</reference>
<dbReference type="Pfam" id="PF00578">
    <property type="entry name" value="AhpC-TSA"/>
    <property type="match status" value="1"/>
</dbReference>